<organism evidence="2 3">
    <name type="scientific">Streptomyces roseoverticillatus</name>
    <dbReference type="NCBI Taxonomy" id="66429"/>
    <lineage>
        <taxon>Bacteria</taxon>
        <taxon>Bacillati</taxon>
        <taxon>Actinomycetota</taxon>
        <taxon>Actinomycetes</taxon>
        <taxon>Kitasatosporales</taxon>
        <taxon>Streptomycetaceae</taxon>
        <taxon>Streptomyces</taxon>
    </lineage>
</organism>
<dbReference type="InterPro" id="IPR006311">
    <property type="entry name" value="TAT_signal"/>
</dbReference>
<feature type="signal peptide" evidence="1">
    <location>
        <begin position="1"/>
        <end position="31"/>
    </location>
</feature>
<keyword evidence="1" id="KW-0732">Signal</keyword>
<keyword evidence="3" id="KW-1185">Reference proteome</keyword>
<sequence length="172" mass="17141">MFSSTPRRLTAGAAALAGALALGLGTFGSTAASAQQATLVTCTGGGFTMDVNATAAGSGTLTGCFAPGHPNLTSATIKMTGLPTVSDGIVETTTSDTIKWNTGAQTRLTEARTFVPTGGNRVTETGAGATDNGLFHPADEEELGAGTQSVNHAHHFVINNGFTLALTDGALG</sequence>
<reference evidence="2 3" key="1">
    <citation type="submission" date="2024-06" db="EMBL/GenBank/DDBJ databases">
        <title>The Natural Products Discovery Center: Release of the First 8490 Sequenced Strains for Exploring Actinobacteria Biosynthetic Diversity.</title>
        <authorList>
            <person name="Kalkreuter E."/>
            <person name="Kautsar S.A."/>
            <person name="Yang D."/>
            <person name="Bader C.D."/>
            <person name="Teijaro C.N."/>
            <person name="Fluegel L."/>
            <person name="Davis C.M."/>
            <person name="Simpson J.R."/>
            <person name="Lauterbach L."/>
            <person name="Steele A.D."/>
            <person name="Gui C."/>
            <person name="Meng S."/>
            <person name="Li G."/>
            <person name="Viehrig K."/>
            <person name="Ye F."/>
            <person name="Su P."/>
            <person name="Kiefer A.F."/>
            <person name="Nichols A."/>
            <person name="Cepeda A.J."/>
            <person name="Yan W."/>
            <person name="Fan B."/>
            <person name="Jiang Y."/>
            <person name="Adhikari A."/>
            <person name="Zheng C.-J."/>
            <person name="Schuster L."/>
            <person name="Cowan T.M."/>
            <person name="Smanski M.J."/>
            <person name="Chevrette M.G."/>
            <person name="De Carvalho L.P.S."/>
            <person name="Shen B."/>
        </authorList>
    </citation>
    <scope>NUCLEOTIDE SEQUENCE [LARGE SCALE GENOMIC DNA]</scope>
    <source>
        <strain evidence="2 3">NPDC053791</strain>
    </source>
</reference>
<name>A0ABV3J3E9_9ACTN</name>
<dbReference type="RefSeq" id="WP_366090397.1">
    <property type="nucleotide sequence ID" value="NZ_JBFASG010000046.1"/>
</dbReference>
<proteinExistence type="predicted"/>
<gene>
    <name evidence="2" type="ORF">AB0L03_31055</name>
</gene>
<evidence type="ECO:0000256" key="1">
    <source>
        <dbReference type="SAM" id="SignalP"/>
    </source>
</evidence>
<feature type="chain" id="PRO_5045139466" evidence="1">
    <location>
        <begin position="32"/>
        <end position="172"/>
    </location>
</feature>
<comment type="caution">
    <text evidence="2">The sequence shown here is derived from an EMBL/GenBank/DDBJ whole genome shotgun (WGS) entry which is preliminary data.</text>
</comment>
<evidence type="ECO:0000313" key="3">
    <source>
        <dbReference type="Proteomes" id="UP001552479"/>
    </source>
</evidence>
<dbReference type="PROSITE" id="PS51318">
    <property type="entry name" value="TAT"/>
    <property type="match status" value="1"/>
</dbReference>
<dbReference type="Proteomes" id="UP001552479">
    <property type="component" value="Unassembled WGS sequence"/>
</dbReference>
<evidence type="ECO:0000313" key="2">
    <source>
        <dbReference type="EMBL" id="MEV4927196.1"/>
    </source>
</evidence>
<protein>
    <submittedName>
        <fullName evidence="2">Uncharacterized protein</fullName>
    </submittedName>
</protein>
<accession>A0ABV3J3E9</accession>
<dbReference type="EMBL" id="JBFASG010000046">
    <property type="protein sequence ID" value="MEV4927196.1"/>
    <property type="molecule type" value="Genomic_DNA"/>
</dbReference>